<reference evidence="5" key="1">
    <citation type="journal article" date="2019" name="Int. J. Syst. Evol. Microbiol.">
        <title>The Global Catalogue of Microorganisms (GCM) 10K type strain sequencing project: providing services to taxonomists for standard genome sequencing and annotation.</title>
        <authorList>
            <consortium name="The Broad Institute Genomics Platform"/>
            <consortium name="The Broad Institute Genome Sequencing Center for Infectious Disease"/>
            <person name="Wu L."/>
            <person name="Ma J."/>
        </authorList>
    </citation>
    <scope>NUCLEOTIDE SEQUENCE [LARGE SCALE GENOMIC DNA]</scope>
    <source>
        <strain evidence="5">CCUG 57942</strain>
    </source>
</reference>
<evidence type="ECO:0000256" key="3">
    <source>
        <dbReference type="ARBA" id="ARBA00036324"/>
    </source>
</evidence>
<dbReference type="Gene3D" id="3.40.1650.10">
    <property type="entry name" value="RbsD-like domain"/>
    <property type="match status" value="1"/>
</dbReference>
<evidence type="ECO:0000256" key="2">
    <source>
        <dbReference type="ARBA" id="ARBA00023235"/>
    </source>
</evidence>
<comment type="catalytic activity">
    <reaction evidence="1">
        <text>beta-D-ribopyranose = beta-D-ribofuranose</text>
        <dbReference type="Rhea" id="RHEA:25432"/>
        <dbReference type="ChEBI" id="CHEBI:27476"/>
        <dbReference type="ChEBI" id="CHEBI:47002"/>
        <dbReference type="EC" id="5.4.99.62"/>
    </reaction>
</comment>
<evidence type="ECO:0000313" key="5">
    <source>
        <dbReference type="Proteomes" id="UP001597389"/>
    </source>
</evidence>
<dbReference type="EMBL" id="JBHUJB010000014">
    <property type="protein sequence ID" value="MFD2157866.1"/>
    <property type="molecule type" value="Genomic_DNA"/>
</dbReference>
<dbReference type="InterPro" id="IPR007721">
    <property type="entry name" value="RbsD_FucU"/>
</dbReference>
<evidence type="ECO:0000256" key="1">
    <source>
        <dbReference type="ARBA" id="ARBA00000223"/>
    </source>
</evidence>
<proteinExistence type="predicted"/>
<comment type="catalytic activity">
    <reaction evidence="3">
        <text>alpha-L-fucose = beta-L-fucose</text>
        <dbReference type="Rhea" id="RHEA:25580"/>
        <dbReference type="ChEBI" id="CHEBI:42548"/>
        <dbReference type="ChEBI" id="CHEBI:42589"/>
        <dbReference type="EC" id="5.1.3.29"/>
    </reaction>
</comment>
<dbReference type="EC" id="5.1.3.29" evidence="4"/>
<keyword evidence="5" id="KW-1185">Reference proteome</keyword>
<dbReference type="SUPFAM" id="SSF102546">
    <property type="entry name" value="RbsD-like"/>
    <property type="match status" value="1"/>
</dbReference>
<dbReference type="InterPro" id="IPR023750">
    <property type="entry name" value="RbsD-like_sf"/>
</dbReference>
<dbReference type="Proteomes" id="UP001597389">
    <property type="component" value="Unassembled WGS sequence"/>
</dbReference>
<gene>
    <name evidence="4" type="primary">fucU</name>
    <name evidence="4" type="ORF">ACFSW8_03020</name>
</gene>
<dbReference type="GO" id="GO:0036373">
    <property type="term" value="F:L-fucose mutarotase activity"/>
    <property type="evidence" value="ECO:0007669"/>
    <property type="project" value="UniProtKB-EC"/>
</dbReference>
<accession>A0ABW4Z7P9</accession>
<keyword evidence="2 4" id="KW-0413">Isomerase</keyword>
<dbReference type="PANTHER" id="PTHR31690:SF4">
    <property type="entry name" value="FUCOSE MUTAROTASE"/>
    <property type="match status" value="1"/>
</dbReference>
<dbReference type="RefSeq" id="WP_377088280.1">
    <property type="nucleotide sequence ID" value="NZ_JBHSJL010000014.1"/>
</dbReference>
<protein>
    <submittedName>
        <fullName evidence="4">L-fucose mutarotase</fullName>
        <ecNumber evidence="4">5.1.3.29</ecNumber>
    </submittedName>
</protein>
<dbReference type="NCBIfam" id="NF011949">
    <property type="entry name" value="PRK15420.1"/>
    <property type="match status" value="1"/>
</dbReference>
<sequence length="143" mass="15548">MLKGLSPLLSPELLATLYRMGHGEEILFADAHYPVHQAGVPVIRADGHNIPELLQAVLPLLELDAYDPAPAMMMDVVPGDSPDPKVEAAYRSAIDQYQSNVPPIAKIERFAFYERAKSTHAIVATGDTAKYANLILKKGVTPT</sequence>
<organism evidence="4 5">
    <name type="scientific">Rubritalea tangerina</name>
    <dbReference type="NCBI Taxonomy" id="430798"/>
    <lineage>
        <taxon>Bacteria</taxon>
        <taxon>Pseudomonadati</taxon>
        <taxon>Verrucomicrobiota</taxon>
        <taxon>Verrucomicrobiia</taxon>
        <taxon>Verrucomicrobiales</taxon>
        <taxon>Rubritaleaceae</taxon>
        <taxon>Rubritalea</taxon>
    </lineage>
</organism>
<dbReference type="PANTHER" id="PTHR31690">
    <property type="entry name" value="FUCOSE MUTAROTASE"/>
    <property type="match status" value="1"/>
</dbReference>
<name>A0ABW4Z7P9_9BACT</name>
<dbReference type="InterPro" id="IPR050443">
    <property type="entry name" value="RbsD/FucU_mutarotase"/>
</dbReference>
<dbReference type="Pfam" id="PF05025">
    <property type="entry name" value="RbsD_FucU"/>
    <property type="match status" value="1"/>
</dbReference>
<comment type="caution">
    <text evidence="4">The sequence shown here is derived from an EMBL/GenBank/DDBJ whole genome shotgun (WGS) entry which is preliminary data.</text>
</comment>
<evidence type="ECO:0000313" key="4">
    <source>
        <dbReference type="EMBL" id="MFD2157866.1"/>
    </source>
</evidence>